<evidence type="ECO:0000256" key="1">
    <source>
        <dbReference type="ARBA" id="ARBA00001974"/>
    </source>
</evidence>
<feature type="domain" description="Acyl-CoA oxidase/dehydrogenase middle" evidence="7">
    <location>
        <begin position="121"/>
        <end position="215"/>
    </location>
</feature>
<feature type="domain" description="Acyl-CoA dehydrogenase/oxidase C-terminal" evidence="6">
    <location>
        <begin position="227"/>
        <end position="377"/>
    </location>
</feature>
<dbReference type="Gene3D" id="2.40.110.10">
    <property type="entry name" value="Butyryl-CoA Dehydrogenase, subunit A, domain 2"/>
    <property type="match status" value="1"/>
</dbReference>
<keyword evidence="10" id="KW-1185">Reference proteome</keyword>
<dbReference type="InterPro" id="IPR006089">
    <property type="entry name" value="Acyl-CoA_DH_CS"/>
</dbReference>
<keyword evidence="5" id="KW-0560">Oxidoreductase</keyword>
<dbReference type="InterPro" id="IPR046373">
    <property type="entry name" value="Acyl-CoA_Oxase/DH_mid-dom_sf"/>
</dbReference>
<dbReference type="InterPro" id="IPR006091">
    <property type="entry name" value="Acyl-CoA_Oxase/DH_mid-dom"/>
</dbReference>
<dbReference type="RefSeq" id="WP_179651936.1">
    <property type="nucleotide sequence ID" value="NZ_CP022295.1"/>
</dbReference>
<dbReference type="SUPFAM" id="SSF56645">
    <property type="entry name" value="Acyl-CoA dehydrogenase NM domain-like"/>
    <property type="match status" value="1"/>
</dbReference>
<name>A0ABX7PP33_9ACTN</name>
<dbReference type="PIRSF" id="PIRSF016578">
    <property type="entry name" value="HsaA"/>
    <property type="match status" value="1"/>
</dbReference>
<accession>A0ABX7PP33</accession>
<evidence type="ECO:0000313" key="9">
    <source>
        <dbReference type="EMBL" id="QSR27594.1"/>
    </source>
</evidence>
<comment type="cofactor">
    <cofactor evidence="1 5">
        <name>FAD</name>
        <dbReference type="ChEBI" id="CHEBI:57692"/>
    </cofactor>
</comment>
<dbReference type="Proteomes" id="UP000662818">
    <property type="component" value="Chromosome"/>
</dbReference>
<dbReference type="InterPro" id="IPR009100">
    <property type="entry name" value="AcylCoA_DH/oxidase_NM_dom_sf"/>
</dbReference>
<feature type="domain" description="Acyl-CoA dehydrogenase/oxidase N-terminal" evidence="8">
    <location>
        <begin position="5"/>
        <end position="116"/>
    </location>
</feature>
<dbReference type="Gene3D" id="1.10.540.10">
    <property type="entry name" value="Acyl-CoA dehydrogenase/oxidase, N-terminal domain"/>
    <property type="match status" value="1"/>
</dbReference>
<proteinExistence type="inferred from homology"/>
<sequence length="384" mass="41255">MYALSEEHQAIREAVRAICDAKVAPFAAAVDEEARYPQEAHDALQAADFHAPHVPEEYGGAGADALATVLVIEEVARADVSASLIPAVNKLGSLPVMIGGGEEIKKKYLTKLAAGEGGFSYCLSEPDAGSDAANQKTRAVRDGDDWILNGTKRWISNAGESEFYTVLATTDPDARTRGISAFVVEKSDAGVSFGAPEKKLGIKGSPTREVYFDNVRIPGDRIIGEEGKGFEYAMKTLDHTRITIAAQAVGVAQGALDYALGYAKERQQFGKAIADFQGLQFLLAEMGMKVEAARQLTYAAAGRSERGDSDLTFFGAAAKCFASDVAMEVTTNAVQVLGGYGYTRDYPVERMMRDAKITQIYEGTNQVQRIVMARQLLAGVQSEL</sequence>
<evidence type="ECO:0000259" key="6">
    <source>
        <dbReference type="Pfam" id="PF00441"/>
    </source>
</evidence>
<comment type="similarity">
    <text evidence="2 5">Belongs to the acyl-CoA dehydrogenase family.</text>
</comment>
<evidence type="ECO:0000259" key="7">
    <source>
        <dbReference type="Pfam" id="PF02770"/>
    </source>
</evidence>
<dbReference type="InterPro" id="IPR009075">
    <property type="entry name" value="AcylCo_DH/oxidase_C"/>
</dbReference>
<dbReference type="InterPro" id="IPR013786">
    <property type="entry name" value="AcylCoA_DH/ox_N"/>
</dbReference>
<dbReference type="InterPro" id="IPR036250">
    <property type="entry name" value="AcylCo_DH-like_C"/>
</dbReference>
<evidence type="ECO:0000259" key="8">
    <source>
        <dbReference type="Pfam" id="PF02771"/>
    </source>
</evidence>
<dbReference type="Pfam" id="PF02771">
    <property type="entry name" value="Acyl-CoA_dh_N"/>
    <property type="match status" value="1"/>
</dbReference>
<dbReference type="PANTHER" id="PTHR43884">
    <property type="entry name" value="ACYL-COA DEHYDROGENASE"/>
    <property type="match status" value="1"/>
</dbReference>
<evidence type="ECO:0000313" key="10">
    <source>
        <dbReference type="Proteomes" id="UP000662818"/>
    </source>
</evidence>
<dbReference type="SUPFAM" id="SSF47203">
    <property type="entry name" value="Acyl-CoA dehydrogenase C-terminal domain-like"/>
    <property type="match status" value="1"/>
</dbReference>
<evidence type="ECO:0000256" key="4">
    <source>
        <dbReference type="ARBA" id="ARBA00022827"/>
    </source>
</evidence>
<organism evidence="9 10">
    <name type="scientific">Nocardioides aromaticivorans</name>
    <dbReference type="NCBI Taxonomy" id="200618"/>
    <lineage>
        <taxon>Bacteria</taxon>
        <taxon>Bacillati</taxon>
        <taxon>Actinomycetota</taxon>
        <taxon>Actinomycetes</taxon>
        <taxon>Propionibacteriales</taxon>
        <taxon>Nocardioidaceae</taxon>
        <taxon>Nocardioides</taxon>
    </lineage>
</organism>
<dbReference type="Pfam" id="PF02770">
    <property type="entry name" value="Acyl-CoA_dh_M"/>
    <property type="match status" value="1"/>
</dbReference>
<evidence type="ECO:0000256" key="2">
    <source>
        <dbReference type="ARBA" id="ARBA00009347"/>
    </source>
</evidence>
<dbReference type="Pfam" id="PF00441">
    <property type="entry name" value="Acyl-CoA_dh_1"/>
    <property type="match status" value="1"/>
</dbReference>
<dbReference type="InterPro" id="IPR037069">
    <property type="entry name" value="AcylCoA_DH/ox_N_sf"/>
</dbReference>
<dbReference type="PROSITE" id="PS00073">
    <property type="entry name" value="ACYL_COA_DH_2"/>
    <property type="match status" value="1"/>
</dbReference>
<keyword evidence="4 5" id="KW-0274">FAD</keyword>
<gene>
    <name evidence="9" type="ORF">CFH99_18380</name>
</gene>
<dbReference type="EMBL" id="CP022295">
    <property type="protein sequence ID" value="QSR27594.1"/>
    <property type="molecule type" value="Genomic_DNA"/>
</dbReference>
<evidence type="ECO:0000256" key="5">
    <source>
        <dbReference type="RuleBase" id="RU362125"/>
    </source>
</evidence>
<reference evidence="9 10" key="1">
    <citation type="submission" date="2017-06" db="EMBL/GenBank/DDBJ databases">
        <title>Complete Genome Sequence of the Soil Carbazole-Degrading Bacterium Nocardioides aromaticivorans IC177.</title>
        <authorList>
            <person name="Vejarano F."/>
            <person name="Suzuki-Minakuchi C."/>
            <person name="Ohtsubo Y."/>
            <person name="Tsuda M."/>
            <person name="Okada K."/>
            <person name="Nojiri H."/>
        </authorList>
    </citation>
    <scope>NUCLEOTIDE SEQUENCE [LARGE SCALE GENOMIC DNA]</scope>
    <source>
        <strain evidence="9 10">IC177</strain>
    </source>
</reference>
<dbReference type="Gene3D" id="1.20.140.10">
    <property type="entry name" value="Butyryl-CoA Dehydrogenase, subunit A, domain 3"/>
    <property type="match status" value="1"/>
</dbReference>
<protein>
    <submittedName>
        <fullName evidence="9">Acyl-CoA dehydrogenase</fullName>
    </submittedName>
</protein>
<dbReference type="PANTHER" id="PTHR43884:SF12">
    <property type="entry name" value="ISOVALERYL-COA DEHYDROGENASE, MITOCHONDRIAL-RELATED"/>
    <property type="match status" value="1"/>
</dbReference>
<evidence type="ECO:0000256" key="3">
    <source>
        <dbReference type="ARBA" id="ARBA00022630"/>
    </source>
</evidence>
<keyword evidence="3 5" id="KW-0285">Flavoprotein</keyword>